<evidence type="ECO:0000259" key="13">
    <source>
        <dbReference type="Pfam" id="PF02880"/>
    </source>
</evidence>
<feature type="binding site" evidence="6">
    <location>
        <position position="250"/>
    </location>
    <ligand>
        <name>Mg(2+)</name>
        <dbReference type="ChEBI" id="CHEBI:18420"/>
    </ligand>
</feature>
<dbReference type="InterPro" id="IPR016066">
    <property type="entry name" value="A-D-PHexomutase_CS"/>
</dbReference>
<name>A0ABV7MCN8_9PROT</name>
<dbReference type="InterPro" id="IPR005844">
    <property type="entry name" value="A-D-PHexomutase_a/b/a-I"/>
</dbReference>
<sequence length="454" mass="48940">MRGDETPRERKVFGTDGVRGMSNQGALTPQGVMSLGMAAGKIFRRGEHRHRVVIGKDTRLSGYMIEPALCAGFVAAGMDVLMLGPVPTPAMAMLTRSMRADLGVMISASHNPYHDNGLKFFGPDGYKLSDDLELEIEALMEEGVTDGLATPEKLGRAKRIDDAGPRYIEFAKSTLPRRLSLEGVRVVLDCANGAAYKTAPVVLWELGADVKAIGVEPNGFNINDGCGSTHPEKMQQAVLEYRADIGIALDGDADRVLISDEKGNLIDGDQILATIATSLQRQGKLRGEGVVGTVMANMGFEKFLGEHGMSLVRTKVGDRYVVEAMRERGMNVGGEPSGHVILSDYATTGDGLITALNVLRVVAEQDRPVSEVCDNFDAFPSILENVRFSGENPLKTDDVRKAIDAGNKALADKGRTVIRKSGTEPLIRVMAEGENEQLVRKVVDDICSAVRKAL</sequence>
<feature type="binding site" evidence="6">
    <location>
        <position position="252"/>
    </location>
    <ligand>
        <name>Mg(2+)</name>
        <dbReference type="ChEBI" id="CHEBI:18420"/>
    </ligand>
</feature>
<dbReference type="Pfam" id="PF02879">
    <property type="entry name" value="PGM_PMM_II"/>
    <property type="match status" value="1"/>
</dbReference>
<keyword evidence="3 6" id="KW-0479">Metal-binding</keyword>
<dbReference type="HAMAP" id="MF_01554_B">
    <property type="entry name" value="GlmM_B"/>
    <property type="match status" value="1"/>
</dbReference>
<dbReference type="InterPro" id="IPR006352">
    <property type="entry name" value="GlmM_bact"/>
</dbReference>
<dbReference type="PANTHER" id="PTHR42946:SF1">
    <property type="entry name" value="PHOSPHOGLUCOMUTASE (ALPHA-D-GLUCOSE-1,6-BISPHOSPHATE-DEPENDENT)"/>
    <property type="match status" value="1"/>
</dbReference>
<comment type="caution">
    <text evidence="14">The sequence shown here is derived from an EMBL/GenBank/DDBJ whole genome shotgun (WGS) entry which is preliminary data.</text>
</comment>
<dbReference type="SUPFAM" id="SSF53738">
    <property type="entry name" value="Phosphoglucomutase, first 3 domains"/>
    <property type="match status" value="3"/>
</dbReference>
<evidence type="ECO:0000256" key="9">
    <source>
        <dbReference type="SAM" id="MobiDB-lite"/>
    </source>
</evidence>
<dbReference type="Proteomes" id="UP001595607">
    <property type="component" value="Unassembled WGS sequence"/>
</dbReference>
<dbReference type="Pfam" id="PF02878">
    <property type="entry name" value="PGM_PMM_I"/>
    <property type="match status" value="1"/>
</dbReference>
<evidence type="ECO:0000259" key="10">
    <source>
        <dbReference type="Pfam" id="PF00408"/>
    </source>
</evidence>
<feature type="binding site" description="via phosphate group" evidence="6">
    <location>
        <position position="109"/>
    </location>
    <ligand>
        <name>Mg(2+)</name>
        <dbReference type="ChEBI" id="CHEBI:18420"/>
    </ligand>
</feature>
<dbReference type="InterPro" id="IPR005846">
    <property type="entry name" value="A-D-PHexomutase_a/b/a-III"/>
</dbReference>
<feature type="binding site" evidence="6">
    <location>
        <position position="254"/>
    </location>
    <ligand>
        <name>Mg(2+)</name>
        <dbReference type="ChEBI" id="CHEBI:18420"/>
    </ligand>
</feature>
<evidence type="ECO:0000256" key="7">
    <source>
        <dbReference type="RuleBase" id="RU004326"/>
    </source>
</evidence>
<dbReference type="CDD" id="cd05802">
    <property type="entry name" value="GlmM"/>
    <property type="match status" value="1"/>
</dbReference>
<evidence type="ECO:0000256" key="5">
    <source>
        <dbReference type="ARBA" id="ARBA00023235"/>
    </source>
</evidence>
<comment type="PTM">
    <text evidence="6">Activated by phosphorylation.</text>
</comment>
<dbReference type="InterPro" id="IPR050060">
    <property type="entry name" value="Phosphoglucosamine_mutase"/>
</dbReference>
<feature type="modified residue" description="Phosphoserine" evidence="6">
    <location>
        <position position="109"/>
    </location>
</feature>
<dbReference type="RefSeq" id="WP_189576933.1">
    <property type="nucleotide sequence ID" value="NZ_BMXU01000002.1"/>
</dbReference>
<dbReference type="PRINTS" id="PR00509">
    <property type="entry name" value="PGMPMM"/>
</dbReference>
<keyword evidence="4 6" id="KW-0460">Magnesium</keyword>
<feature type="domain" description="Alpha-D-phosphohexomutase C-terminal" evidence="10">
    <location>
        <begin position="385"/>
        <end position="447"/>
    </location>
</feature>
<dbReference type="PROSITE" id="PS00710">
    <property type="entry name" value="PGM_PMM"/>
    <property type="match status" value="1"/>
</dbReference>
<dbReference type="Gene3D" id="3.30.310.50">
    <property type="entry name" value="Alpha-D-phosphohexomutase, C-terminal domain"/>
    <property type="match status" value="1"/>
</dbReference>
<dbReference type="InterPro" id="IPR005845">
    <property type="entry name" value="A-D-PHexomutase_a/b/a-II"/>
</dbReference>
<dbReference type="InterPro" id="IPR016055">
    <property type="entry name" value="A-D-PHexomutase_a/b/a-I/II/III"/>
</dbReference>
<feature type="region of interest" description="Disordered" evidence="9">
    <location>
        <begin position="1"/>
        <end position="25"/>
    </location>
</feature>
<accession>A0ABV7MCN8</accession>
<evidence type="ECO:0000313" key="14">
    <source>
        <dbReference type="EMBL" id="MFC3303239.1"/>
    </source>
</evidence>
<organism evidence="14 15">
    <name type="scientific">Parvularcula lutaonensis</name>
    <dbReference type="NCBI Taxonomy" id="491923"/>
    <lineage>
        <taxon>Bacteria</taxon>
        <taxon>Pseudomonadati</taxon>
        <taxon>Pseudomonadota</taxon>
        <taxon>Alphaproteobacteria</taxon>
        <taxon>Parvularculales</taxon>
        <taxon>Parvularculaceae</taxon>
        <taxon>Parvularcula</taxon>
    </lineage>
</organism>
<dbReference type="EC" id="5.4.2.10" evidence="6 8"/>
<evidence type="ECO:0000256" key="8">
    <source>
        <dbReference type="RuleBase" id="RU004327"/>
    </source>
</evidence>
<evidence type="ECO:0000259" key="11">
    <source>
        <dbReference type="Pfam" id="PF02878"/>
    </source>
</evidence>
<evidence type="ECO:0000259" key="12">
    <source>
        <dbReference type="Pfam" id="PF02879"/>
    </source>
</evidence>
<dbReference type="NCBIfam" id="TIGR01455">
    <property type="entry name" value="glmM"/>
    <property type="match status" value="1"/>
</dbReference>
<comment type="catalytic activity">
    <reaction evidence="6 8">
        <text>alpha-D-glucosamine 1-phosphate = D-glucosamine 6-phosphate</text>
        <dbReference type="Rhea" id="RHEA:23424"/>
        <dbReference type="ChEBI" id="CHEBI:58516"/>
        <dbReference type="ChEBI" id="CHEBI:58725"/>
        <dbReference type="EC" id="5.4.2.10"/>
    </reaction>
</comment>
<dbReference type="NCBIfam" id="NF008139">
    <property type="entry name" value="PRK10887.1"/>
    <property type="match status" value="1"/>
</dbReference>
<evidence type="ECO:0000256" key="6">
    <source>
        <dbReference type="HAMAP-Rule" id="MF_01554"/>
    </source>
</evidence>
<keyword evidence="15" id="KW-1185">Reference proteome</keyword>
<reference evidence="15" key="1">
    <citation type="journal article" date="2019" name="Int. J. Syst. Evol. Microbiol.">
        <title>The Global Catalogue of Microorganisms (GCM) 10K type strain sequencing project: providing services to taxonomists for standard genome sequencing and annotation.</title>
        <authorList>
            <consortium name="The Broad Institute Genomics Platform"/>
            <consortium name="The Broad Institute Genome Sequencing Center for Infectious Disease"/>
            <person name="Wu L."/>
            <person name="Ma J."/>
        </authorList>
    </citation>
    <scope>NUCLEOTIDE SEQUENCE [LARGE SCALE GENOMIC DNA]</scope>
    <source>
        <strain evidence="15">KCTC 22245</strain>
    </source>
</reference>
<keyword evidence="5 6" id="KW-0413">Isomerase</keyword>
<comment type="function">
    <text evidence="6 8">Catalyzes the conversion of glucosamine-6-phosphate to glucosamine-1-phosphate.</text>
</comment>
<dbReference type="GO" id="GO:0008966">
    <property type="term" value="F:phosphoglucosamine mutase activity"/>
    <property type="evidence" value="ECO:0007669"/>
    <property type="project" value="UniProtKB-EC"/>
</dbReference>
<evidence type="ECO:0000256" key="2">
    <source>
        <dbReference type="ARBA" id="ARBA00022553"/>
    </source>
</evidence>
<feature type="domain" description="Alpha-D-phosphohexomutase alpha/beta/alpha" evidence="12">
    <location>
        <begin position="166"/>
        <end position="263"/>
    </location>
</feature>
<proteinExistence type="inferred from homology"/>
<feature type="compositionally biased region" description="Basic and acidic residues" evidence="9">
    <location>
        <begin position="1"/>
        <end position="13"/>
    </location>
</feature>
<dbReference type="Gene3D" id="3.40.120.10">
    <property type="entry name" value="Alpha-D-Glucose-1,6-Bisphosphate, subunit A, domain 3"/>
    <property type="match status" value="3"/>
</dbReference>
<dbReference type="InterPro" id="IPR005843">
    <property type="entry name" value="A-D-PHexomutase_C"/>
</dbReference>
<dbReference type="PANTHER" id="PTHR42946">
    <property type="entry name" value="PHOSPHOHEXOSE MUTASE"/>
    <property type="match status" value="1"/>
</dbReference>
<comment type="similarity">
    <text evidence="1 6 7">Belongs to the phosphohexose mutase family.</text>
</comment>
<evidence type="ECO:0000313" key="15">
    <source>
        <dbReference type="Proteomes" id="UP001595607"/>
    </source>
</evidence>
<evidence type="ECO:0000256" key="4">
    <source>
        <dbReference type="ARBA" id="ARBA00022842"/>
    </source>
</evidence>
<feature type="domain" description="Alpha-D-phosphohexomutase alpha/beta/alpha" evidence="13">
    <location>
        <begin position="267"/>
        <end position="375"/>
    </location>
</feature>
<dbReference type="SUPFAM" id="SSF55957">
    <property type="entry name" value="Phosphoglucomutase, C-terminal domain"/>
    <property type="match status" value="1"/>
</dbReference>
<comment type="cofactor">
    <cofactor evidence="6">
        <name>Mg(2+)</name>
        <dbReference type="ChEBI" id="CHEBI:18420"/>
    </cofactor>
    <text evidence="6">Binds 1 Mg(2+) ion per subunit.</text>
</comment>
<dbReference type="Pfam" id="PF02880">
    <property type="entry name" value="PGM_PMM_III"/>
    <property type="match status" value="1"/>
</dbReference>
<feature type="active site" description="Phosphoserine intermediate" evidence="6">
    <location>
        <position position="109"/>
    </location>
</feature>
<dbReference type="Pfam" id="PF00408">
    <property type="entry name" value="PGM_PMM_IV"/>
    <property type="match status" value="1"/>
</dbReference>
<keyword evidence="2 6" id="KW-0597">Phosphoprotein</keyword>
<feature type="domain" description="Alpha-D-phosphohexomutase alpha/beta/alpha" evidence="11">
    <location>
        <begin position="10"/>
        <end position="142"/>
    </location>
</feature>
<protein>
    <recommendedName>
        <fullName evidence="6 8">Phosphoglucosamine mutase</fullName>
        <ecNumber evidence="6 8">5.4.2.10</ecNumber>
    </recommendedName>
</protein>
<dbReference type="InterPro" id="IPR036900">
    <property type="entry name" value="A-D-PHexomutase_C_sf"/>
</dbReference>
<evidence type="ECO:0000256" key="3">
    <source>
        <dbReference type="ARBA" id="ARBA00022723"/>
    </source>
</evidence>
<dbReference type="EMBL" id="JBHRVA010000003">
    <property type="protein sequence ID" value="MFC3303239.1"/>
    <property type="molecule type" value="Genomic_DNA"/>
</dbReference>
<dbReference type="InterPro" id="IPR005841">
    <property type="entry name" value="Alpha-D-phosphohexomutase_SF"/>
</dbReference>
<gene>
    <name evidence="6 14" type="primary">glmM</name>
    <name evidence="14" type="ORF">ACFONP_10900</name>
</gene>
<evidence type="ECO:0000256" key="1">
    <source>
        <dbReference type="ARBA" id="ARBA00010231"/>
    </source>
</evidence>